<protein>
    <submittedName>
        <fullName evidence="1">Putative zinc-or iron-chelating domain-containing protein</fullName>
    </submittedName>
</protein>
<dbReference type="OrthoDB" id="271280at2"/>
<gene>
    <name evidence="1" type="ORF">SAMN05421753_105174</name>
</gene>
<evidence type="ECO:0000313" key="2">
    <source>
        <dbReference type="Proteomes" id="UP000199518"/>
    </source>
</evidence>
<name>A0A1I3FC80_9PLAN</name>
<accession>A0A1I3FC80</accession>
<evidence type="ECO:0000313" key="1">
    <source>
        <dbReference type="EMBL" id="SFI08825.1"/>
    </source>
</evidence>
<keyword evidence="2" id="KW-1185">Reference proteome</keyword>
<dbReference type="AlphaFoldDB" id="A0A1I3FC80"/>
<dbReference type="EMBL" id="FOQD01000005">
    <property type="protein sequence ID" value="SFI08825.1"/>
    <property type="molecule type" value="Genomic_DNA"/>
</dbReference>
<organism evidence="1 2">
    <name type="scientific">Planctomicrobium piriforme</name>
    <dbReference type="NCBI Taxonomy" id="1576369"/>
    <lineage>
        <taxon>Bacteria</taxon>
        <taxon>Pseudomonadati</taxon>
        <taxon>Planctomycetota</taxon>
        <taxon>Planctomycetia</taxon>
        <taxon>Planctomycetales</taxon>
        <taxon>Planctomycetaceae</taxon>
        <taxon>Planctomicrobium</taxon>
    </lineage>
</organism>
<dbReference type="Pfam" id="PF03692">
    <property type="entry name" value="CxxCxxCC"/>
    <property type="match status" value="1"/>
</dbReference>
<dbReference type="InterPro" id="IPR005358">
    <property type="entry name" value="Puta_zinc/iron-chelating_dom"/>
</dbReference>
<dbReference type="Proteomes" id="UP000199518">
    <property type="component" value="Unassembled WGS sequence"/>
</dbReference>
<sequence>MPKPLPVLSSCDGCGACCQTVSAPPFRIDHLVNEPQAKGVPIELVEEFMTTWYVRLQITESPCMWFDSEARKCRHYDIRPDACREFEINSPSCHAVREVWRLDD</sequence>
<proteinExistence type="predicted"/>
<reference evidence="2" key="1">
    <citation type="submission" date="2016-10" db="EMBL/GenBank/DDBJ databases">
        <authorList>
            <person name="Varghese N."/>
            <person name="Submissions S."/>
        </authorList>
    </citation>
    <scope>NUCLEOTIDE SEQUENCE [LARGE SCALE GENOMIC DNA]</scope>
    <source>
        <strain evidence="2">DSM 26348</strain>
    </source>
</reference>
<dbReference type="RefSeq" id="WP_092049110.1">
    <property type="nucleotide sequence ID" value="NZ_FOQD01000005.1"/>
</dbReference>